<sequence length="193" mass="21255">MVCCGNRIPRGVKICCAITTILVIIIVVVAVVLFVTVLKPKKPNLTTKSVTLDNIRLEVLPIFRLNVTLGIVVTVDNHRNYGSFKYDNSTVFVYYRKIQAAQAPVQADTIPARARHDVSATVTVVGDNLFPDPSFWVDLNSGVLNFTSSVSLHGKATAWKILKVKLTTFTTCNISVFIATQNASSFCQSKLMY</sequence>
<evidence type="ECO:0000313" key="2">
    <source>
        <dbReference type="EMBL" id="CAI9087802.1"/>
    </source>
</evidence>
<keyword evidence="3" id="KW-1185">Reference proteome</keyword>
<feature type="transmembrane region" description="Helical" evidence="1">
    <location>
        <begin position="12"/>
        <end position="38"/>
    </location>
</feature>
<dbReference type="PANTHER" id="PTHR31852">
    <property type="entry name" value="LATE EMBRYOGENESIS ABUNDANT (LEA) HYDROXYPROLINE-RICH GLYCOPROTEIN FAMILY"/>
    <property type="match status" value="1"/>
</dbReference>
<protein>
    <submittedName>
        <fullName evidence="2">OLC1v1021975C1</fullName>
    </submittedName>
</protein>
<evidence type="ECO:0000256" key="1">
    <source>
        <dbReference type="SAM" id="Phobius"/>
    </source>
</evidence>
<keyword evidence="1" id="KW-0812">Transmembrane</keyword>
<proteinExistence type="predicted"/>
<evidence type="ECO:0000313" key="3">
    <source>
        <dbReference type="Proteomes" id="UP001161247"/>
    </source>
</evidence>
<dbReference type="InterPro" id="IPR055301">
    <property type="entry name" value="Lea14-like_2"/>
</dbReference>
<keyword evidence="1" id="KW-1133">Transmembrane helix</keyword>
<organism evidence="2 3">
    <name type="scientific">Oldenlandia corymbosa var. corymbosa</name>
    <dbReference type="NCBI Taxonomy" id="529605"/>
    <lineage>
        <taxon>Eukaryota</taxon>
        <taxon>Viridiplantae</taxon>
        <taxon>Streptophyta</taxon>
        <taxon>Embryophyta</taxon>
        <taxon>Tracheophyta</taxon>
        <taxon>Spermatophyta</taxon>
        <taxon>Magnoliopsida</taxon>
        <taxon>eudicotyledons</taxon>
        <taxon>Gunneridae</taxon>
        <taxon>Pentapetalae</taxon>
        <taxon>asterids</taxon>
        <taxon>lamiids</taxon>
        <taxon>Gentianales</taxon>
        <taxon>Rubiaceae</taxon>
        <taxon>Rubioideae</taxon>
        <taxon>Spermacoceae</taxon>
        <taxon>Hedyotis-Oldenlandia complex</taxon>
        <taxon>Oldenlandia</taxon>
    </lineage>
</organism>
<dbReference type="EMBL" id="OX459118">
    <property type="protein sequence ID" value="CAI9087802.1"/>
    <property type="molecule type" value="Genomic_DNA"/>
</dbReference>
<reference evidence="2" key="1">
    <citation type="submission" date="2023-03" db="EMBL/GenBank/DDBJ databases">
        <authorList>
            <person name="Julca I."/>
        </authorList>
    </citation>
    <scope>NUCLEOTIDE SEQUENCE</scope>
</reference>
<dbReference type="AlphaFoldDB" id="A0AAV1BXG4"/>
<dbReference type="Proteomes" id="UP001161247">
    <property type="component" value="Chromosome 1"/>
</dbReference>
<gene>
    <name evidence="2" type="ORF">OLC1_LOCUS534</name>
</gene>
<name>A0AAV1BXG4_OLDCO</name>
<keyword evidence="1" id="KW-0472">Membrane</keyword>
<accession>A0AAV1BXG4</accession>